<dbReference type="SMART" id="SM00207">
    <property type="entry name" value="TNF"/>
    <property type="match status" value="1"/>
</dbReference>
<evidence type="ECO:0000313" key="8">
    <source>
        <dbReference type="Proteomes" id="UP001159405"/>
    </source>
</evidence>
<dbReference type="Proteomes" id="UP001159405">
    <property type="component" value="Unassembled WGS sequence"/>
</dbReference>
<name>A0ABN8RAN2_9CNID</name>
<evidence type="ECO:0000313" key="7">
    <source>
        <dbReference type="EMBL" id="CAH3175185.1"/>
    </source>
</evidence>
<feature type="region of interest" description="Disordered" evidence="5">
    <location>
        <begin position="14"/>
        <end position="40"/>
    </location>
</feature>
<comment type="caution">
    <text evidence="7">The sequence shown here is derived from an EMBL/GenBank/DDBJ whole genome shotgun (WGS) entry which is preliminary data.</text>
</comment>
<dbReference type="InterPro" id="IPR006052">
    <property type="entry name" value="TNF_dom"/>
</dbReference>
<feature type="non-terminal residue" evidence="7">
    <location>
        <position position="1"/>
    </location>
</feature>
<dbReference type="EMBL" id="CALNXK010000197">
    <property type="protein sequence ID" value="CAH3175185.1"/>
    <property type="molecule type" value="Genomic_DNA"/>
</dbReference>
<evidence type="ECO:0000259" key="6">
    <source>
        <dbReference type="PROSITE" id="PS50049"/>
    </source>
</evidence>
<dbReference type="Gene3D" id="2.60.120.40">
    <property type="match status" value="1"/>
</dbReference>
<evidence type="ECO:0000256" key="1">
    <source>
        <dbReference type="ARBA" id="ARBA00004370"/>
    </source>
</evidence>
<keyword evidence="3" id="KW-0202">Cytokine</keyword>
<keyword evidence="4" id="KW-0472">Membrane</keyword>
<dbReference type="PANTHER" id="PTHR11471">
    <property type="entry name" value="TUMOR NECROSIS FACTOR FAMILY MEMBER"/>
    <property type="match status" value="1"/>
</dbReference>
<comment type="similarity">
    <text evidence="2">Belongs to the tumor necrosis factor family.</text>
</comment>
<evidence type="ECO:0000256" key="5">
    <source>
        <dbReference type="SAM" id="MobiDB-lite"/>
    </source>
</evidence>
<evidence type="ECO:0000256" key="3">
    <source>
        <dbReference type="ARBA" id="ARBA00022514"/>
    </source>
</evidence>
<keyword evidence="8" id="KW-1185">Reference proteome</keyword>
<feature type="domain" description="THD" evidence="6">
    <location>
        <begin position="50"/>
        <end position="179"/>
    </location>
</feature>
<reference evidence="7 8" key="1">
    <citation type="submission" date="2022-05" db="EMBL/GenBank/DDBJ databases">
        <authorList>
            <consortium name="Genoscope - CEA"/>
            <person name="William W."/>
        </authorList>
    </citation>
    <scope>NUCLEOTIDE SEQUENCE [LARGE SCALE GENOMIC DNA]</scope>
</reference>
<comment type="subcellular location">
    <subcellularLocation>
        <location evidence="1">Membrane</location>
    </subcellularLocation>
</comment>
<evidence type="ECO:0000256" key="4">
    <source>
        <dbReference type="ARBA" id="ARBA00023136"/>
    </source>
</evidence>
<protein>
    <recommendedName>
        <fullName evidence="6">THD domain-containing protein</fullName>
    </recommendedName>
</protein>
<gene>
    <name evidence="7" type="ORF">PLOB_00015755</name>
</gene>
<sequence>KICEHSKQPITINVYGKGSQKGEKGSKGDTGSKGNNGSPCQCSLQNPNKPFAHIESVNKGQMTYQASQMIKDWSLTAPYSHLAGGMKYHDGKLTVPTTGRYYVYLQVYYHNTGRVYIRVNGKHVSMAQSPRPGKGDDITLYAGGVFNLKSGDVITIASGYNNCKIQMSSTLTYFGAYLI</sequence>
<accession>A0ABN8RAN2</accession>
<dbReference type="InterPro" id="IPR008983">
    <property type="entry name" value="Tumour_necrosis_fac-like_dom"/>
</dbReference>
<dbReference type="SUPFAM" id="SSF49842">
    <property type="entry name" value="TNF-like"/>
    <property type="match status" value="1"/>
</dbReference>
<proteinExistence type="inferred from homology"/>
<organism evidence="7 8">
    <name type="scientific">Porites lobata</name>
    <dbReference type="NCBI Taxonomy" id="104759"/>
    <lineage>
        <taxon>Eukaryota</taxon>
        <taxon>Metazoa</taxon>
        <taxon>Cnidaria</taxon>
        <taxon>Anthozoa</taxon>
        <taxon>Hexacorallia</taxon>
        <taxon>Scleractinia</taxon>
        <taxon>Fungiina</taxon>
        <taxon>Poritidae</taxon>
        <taxon>Porites</taxon>
    </lineage>
</organism>
<evidence type="ECO:0000256" key="2">
    <source>
        <dbReference type="ARBA" id="ARBA00008670"/>
    </source>
</evidence>
<dbReference type="PROSITE" id="PS50049">
    <property type="entry name" value="THD_2"/>
    <property type="match status" value="1"/>
</dbReference>
<dbReference type="Pfam" id="PF00229">
    <property type="entry name" value="TNF"/>
    <property type="match status" value="1"/>
</dbReference>
<dbReference type="PANTHER" id="PTHR11471:SF13">
    <property type="entry name" value="TNF FAMILY PROFILE DOMAIN-CONTAINING PROTEIN"/>
    <property type="match status" value="1"/>
</dbReference>